<dbReference type="Pfam" id="PF04093">
    <property type="entry name" value="MreD"/>
    <property type="match status" value="1"/>
</dbReference>
<feature type="transmembrane region" description="Helical" evidence="8">
    <location>
        <begin position="63"/>
        <end position="88"/>
    </location>
</feature>
<evidence type="ECO:0000256" key="5">
    <source>
        <dbReference type="ARBA" id="ARBA00022960"/>
    </source>
</evidence>
<keyword evidence="6 8" id="KW-1133">Transmembrane helix</keyword>
<dbReference type="InterPro" id="IPR007227">
    <property type="entry name" value="Cell_shape_determining_MreD"/>
</dbReference>
<dbReference type="GO" id="GO:0008360">
    <property type="term" value="P:regulation of cell shape"/>
    <property type="evidence" value="ECO:0007669"/>
    <property type="project" value="UniProtKB-KW"/>
</dbReference>
<comment type="similarity">
    <text evidence="2">Belongs to the MreD family.</text>
</comment>
<accession>A0A0F5IE03</accession>
<feature type="transmembrane region" description="Helical" evidence="8">
    <location>
        <begin position="100"/>
        <end position="119"/>
    </location>
</feature>
<evidence type="ECO:0000256" key="8">
    <source>
        <dbReference type="SAM" id="Phobius"/>
    </source>
</evidence>
<organism evidence="9 10">
    <name type="scientific">Bacillus thermotolerans</name>
    <name type="common">Quasibacillus thermotolerans</name>
    <dbReference type="NCBI Taxonomy" id="1221996"/>
    <lineage>
        <taxon>Bacteria</taxon>
        <taxon>Bacillati</taxon>
        <taxon>Bacillota</taxon>
        <taxon>Bacilli</taxon>
        <taxon>Bacillales</taxon>
        <taxon>Bacillaceae</taxon>
        <taxon>Bacillus</taxon>
    </lineage>
</organism>
<feature type="transmembrane region" description="Helical" evidence="8">
    <location>
        <begin position="140"/>
        <end position="158"/>
    </location>
</feature>
<evidence type="ECO:0000313" key="10">
    <source>
        <dbReference type="Proteomes" id="UP000031563"/>
    </source>
</evidence>
<name>A0A0F5HPC8_BACTR</name>
<comment type="subcellular location">
    <subcellularLocation>
        <location evidence="1">Cell membrane</location>
        <topology evidence="1">Multi-pass membrane protein</topology>
    </subcellularLocation>
</comment>
<keyword evidence="3" id="KW-1003">Cell membrane</keyword>
<gene>
    <name evidence="9" type="ORF">QY95_01652</name>
</gene>
<reference evidence="9" key="1">
    <citation type="submission" date="2015-02" db="EMBL/GenBank/DDBJ databases">
        <title>Genome Assembly of Bacillaceae bacterium MTCC 8252.</title>
        <authorList>
            <person name="Verma A."/>
            <person name="Khatri I."/>
            <person name="Mual P."/>
            <person name="Subramanian S."/>
            <person name="Krishnamurthi S."/>
        </authorList>
    </citation>
    <scope>NUCLEOTIDE SEQUENCE [LARGE SCALE GENOMIC DNA]</scope>
    <source>
        <strain evidence="9">MTCC 8252</strain>
    </source>
</reference>
<keyword evidence="4 8" id="KW-0812">Transmembrane</keyword>
<dbReference type="OrthoDB" id="1653857at2"/>
<evidence type="ECO:0000256" key="3">
    <source>
        <dbReference type="ARBA" id="ARBA00022475"/>
    </source>
</evidence>
<feature type="transmembrane region" description="Helical" evidence="8">
    <location>
        <begin position="34"/>
        <end position="51"/>
    </location>
</feature>
<keyword evidence="5" id="KW-0133">Cell shape</keyword>
<comment type="caution">
    <text evidence="9">The sequence shown here is derived from an EMBL/GenBank/DDBJ whole genome shotgun (WGS) entry which is preliminary data.</text>
</comment>
<evidence type="ECO:0000313" key="9">
    <source>
        <dbReference type="EMBL" id="KKB43407.1"/>
    </source>
</evidence>
<dbReference type="EMBL" id="JWIR02000003">
    <property type="protein sequence ID" value="KKB43407.1"/>
    <property type="molecule type" value="Genomic_DNA"/>
</dbReference>
<proteinExistence type="inferred from homology"/>
<dbReference type="STRING" id="1221996.QY95_01652"/>
<keyword evidence="7 8" id="KW-0472">Membrane</keyword>
<protein>
    <submittedName>
        <fullName evidence="9">Rod shape-determining protein MreD</fullName>
    </submittedName>
</protein>
<dbReference type="AlphaFoldDB" id="A0A0F5HPC8"/>
<dbReference type="RefSeq" id="WP_039236939.1">
    <property type="nucleotide sequence ID" value="NZ_JWIR02000003.1"/>
</dbReference>
<dbReference type="GO" id="GO:0005886">
    <property type="term" value="C:plasma membrane"/>
    <property type="evidence" value="ECO:0007669"/>
    <property type="project" value="UniProtKB-SubCell"/>
</dbReference>
<evidence type="ECO:0000256" key="6">
    <source>
        <dbReference type="ARBA" id="ARBA00022989"/>
    </source>
</evidence>
<sequence length="168" mass="19404">MKRLLLPLLVIVLFYSDSVIHLVFPESLFGDEQVAVSRLFLIGLLFMAAFLDRNTALKYSFLFGFFFDIFYTGILGAYMFFLPLIVYISSKLVKVLENHLFVFCFIVLFSVFLLELIMFQLNVLVERTEMTAAQFMTTRLGPTLLLNFVIYALLAVPLKNAFEKLPRI</sequence>
<accession>A0A0F5HPC8</accession>
<dbReference type="NCBIfam" id="TIGR03426">
    <property type="entry name" value="shape_MreD"/>
    <property type="match status" value="1"/>
</dbReference>
<keyword evidence="10" id="KW-1185">Reference proteome</keyword>
<evidence type="ECO:0000256" key="7">
    <source>
        <dbReference type="ARBA" id="ARBA00023136"/>
    </source>
</evidence>
<evidence type="ECO:0000256" key="4">
    <source>
        <dbReference type="ARBA" id="ARBA00022692"/>
    </source>
</evidence>
<dbReference type="Proteomes" id="UP000031563">
    <property type="component" value="Unassembled WGS sequence"/>
</dbReference>
<evidence type="ECO:0000256" key="2">
    <source>
        <dbReference type="ARBA" id="ARBA00007776"/>
    </source>
</evidence>
<evidence type="ECO:0000256" key="1">
    <source>
        <dbReference type="ARBA" id="ARBA00004651"/>
    </source>
</evidence>